<gene>
    <name evidence="1" type="ORF">CROQUDRAFT_658969</name>
</gene>
<name>A0A9P6NE87_9BASI</name>
<feature type="non-terminal residue" evidence="1">
    <location>
        <position position="62"/>
    </location>
</feature>
<dbReference type="GO" id="GO:0030246">
    <property type="term" value="F:carbohydrate binding"/>
    <property type="evidence" value="ECO:0007669"/>
    <property type="project" value="InterPro"/>
</dbReference>
<comment type="caution">
    <text evidence="1">The sequence shown here is derived from an EMBL/GenBank/DDBJ whole genome shotgun (WGS) entry which is preliminary data.</text>
</comment>
<keyword evidence="2" id="KW-1185">Reference proteome</keyword>
<proteinExistence type="predicted"/>
<dbReference type="EMBL" id="MU167281">
    <property type="protein sequence ID" value="KAG0145170.1"/>
    <property type="molecule type" value="Genomic_DNA"/>
</dbReference>
<dbReference type="AlphaFoldDB" id="A0A9P6NE87"/>
<reference evidence="1" key="1">
    <citation type="submission" date="2013-11" db="EMBL/GenBank/DDBJ databases">
        <title>Genome sequence of the fusiform rust pathogen reveals effectors for host alternation and coevolution with pine.</title>
        <authorList>
            <consortium name="DOE Joint Genome Institute"/>
            <person name="Smith K."/>
            <person name="Pendleton A."/>
            <person name="Kubisiak T."/>
            <person name="Anderson C."/>
            <person name="Salamov A."/>
            <person name="Aerts A."/>
            <person name="Riley R."/>
            <person name="Clum A."/>
            <person name="Lindquist E."/>
            <person name="Ence D."/>
            <person name="Campbell M."/>
            <person name="Kronenberg Z."/>
            <person name="Feau N."/>
            <person name="Dhillon B."/>
            <person name="Hamelin R."/>
            <person name="Burleigh J."/>
            <person name="Smith J."/>
            <person name="Yandell M."/>
            <person name="Nelson C."/>
            <person name="Grigoriev I."/>
            <person name="Davis J."/>
        </authorList>
    </citation>
    <scope>NUCLEOTIDE SEQUENCE</scope>
    <source>
        <strain evidence="1">G11</strain>
    </source>
</reference>
<dbReference type="GO" id="GO:0005975">
    <property type="term" value="P:carbohydrate metabolic process"/>
    <property type="evidence" value="ECO:0007669"/>
    <property type="project" value="InterPro"/>
</dbReference>
<accession>A0A9P6NE87</accession>
<dbReference type="SUPFAM" id="SSF74650">
    <property type="entry name" value="Galactose mutarotase-like"/>
    <property type="match status" value="1"/>
</dbReference>
<protein>
    <submittedName>
        <fullName evidence="1">Uncharacterized protein</fullName>
    </submittedName>
</protein>
<dbReference type="Proteomes" id="UP000886653">
    <property type="component" value="Unassembled WGS sequence"/>
</dbReference>
<sequence length="62" mass="7028">MNTKDTYFGTTTYSNLKVDGILYNVIVSNHHGNQSLNLTDSFDRTFGPSICYWNHGLKGEKL</sequence>
<evidence type="ECO:0000313" key="1">
    <source>
        <dbReference type="EMBL" id="KAG0145170.1"/>
    </source>
</evidence>
<dbReference type="InterPro" id="IPR011013">
    <property type="entry name" value="Gal_mutarotase_sf_dom"/>
</dbReference>
<organism evidence="1 2">
    <name type="scientific">Cronartium quercuum f. sp. fusiforme G11</name>
    <dbReference type="NCBI Taxonomy" id="708437"/>
    <lineage>
        <taxon>Eukaryota</taxon>
        <taxon>Fungi</taxon>
        <taxon>Dikarya</taxon>
        <taxon>Basidiomycota</taxon>
        <taxon>Pucciniomycotina</taxon>
        <taxon>Pucciniomycetes</taxon>
        <taxon>Pucciniales</taxon>
        <taxon>Coleosporiaceae</taxon>
        <taxon>Cronartium</taxon>
    </lineage>
</organism>
<dbReference type="GO" id="GO:0003824">
    <property type="term" value="F:catalytic activity"/>
    <property type="evidence" value="ECO:0007669"/>
    <property type="project" value="InterPro"/>
</dbReference>
<evidence type="ECO:0000313" key="2">
    <source>
        <dbReference type="Proteomes" id="UP000886653"/>
    </source>
</evidence>